<dbReference type="Pfam" id="PF13358">
    <property type="entry name" value="DDE_3"/>
    <property type="match status" value="1"/>
</dbReference>
<dbReference type="CDD" id="cd00093">
    <property type="entry name" value="HTH_XRE"/>
    <property type="match status" value="1"/>
</dbReference>
<dbReference type="SUPFAM" id="SSF53098">
    <property type="entry name" value="Ribonuclease H-like"/>
    <property type="match status" value="1"/>
</dbReference>
<name>A0A0C1Z7R5_9BACT</name>
<accession>A0A0C1Z7R5</accession>
<dbReference type="Proteomes" id="UP000031599">
    <property type="component" value="Unassembled WGS sequence"/>
</dbReference>
<dbReference type="Gene3D" id="1.10.10.60">
    <property type="entry name" value="Homeodomain-like"/>
    <property type="match status" value="1"/>
</dbReference>
<dbReference type="InterPro" id="IPR001387">
    <property type="entry name" value="Cro/C1-type_HTH"/>
</dbReference>
<dbReference type="InterPro" id="IPR012337">
    <property type="entry name" value="RNaseH-like_sf"/>
</dbReference>
<protein>
    <submittedName>
        <fullName evidence="2">Mobile element protein</fullName>
    </submittedName>
</protein>
<dbReference type="InterPro" id="IPR047655">
    <property type="entry name" value="Transpos_IS630-like"/>
</dbReference>
<feature type="domain" description="Tc1-like transposase DDE" evidence="1">
    <location>
        <begin position="128"/>
        <end position="272"/>
    </location>
</feature>
<evidence type="ECO:0000313" key="3">
    <source>
        <dbReference type="Proteomes" id="UP000031599"/>
    </source>
</evidence>
<evidence type="ECO:0000259" key="1">
    <source>
        <dbReference type="Pfam" id="PF13358"/>
    </source>
</evidence>
<dbReference type="Gene3D" id="3.30.420.10">
    <property type="entry name" value="Ribonuclease H-like superfamily/Ribonuclease H"/>
    <property type="match status" value="1"/>
</dbReference>
<organism evidence="2 3">
    <name type="scientific">Enhygromyxa salina</name>
    <dbReference type="NCBI Taxonomy" id="215803"/>
    <lineage>
        <taxon>Bacteria</taxon>
        <taxon>Pseudomonadati</taxon>
        <taxon>Myxococcota</taxon>
        <taxon>Polyangia</taxon>
        <taxon>Nannocystales</taxon>
        <taxon>Nannocystaceae</taxon>
        <taxon>Enhygromyxa</taxon>
    </lineage>
</organism>
<dbReference type="NCBIfam" id="NF033545">
    <property type="entry name" value="transpos_IS630"/>
    <property type="match status" value="1"/>
</dbReference>
<dbReference type="Pfam" id="PF13565">
    <property type="entry name" value="HTH_32"/>
    <property type="match status" value="1"/>
</dbReference>
<dbReference type="InterPro" id="IPR036397">
    <property type="entry name" value="RNaseH_sf"/>
</dbReference>
<dbReference type="GO" id="GO:0003676">
    <property type="term" value="F:nucleic acid binding"/>
    <property type="evidence" value="ECO:0007669"/>
    <property type="project" value="InterPro"/>
</dbReference>
<dbReference type="PANTHER" id="PTHR30347:SF1">
    <property type="entry name" value="MECHANOSENSITIVE CHANNEL MSCK"/>
    <property type="match status" value="1"/>
</dbReference>
<dbReference type="AlphaFoldDB" id="A0A0C1Z7R5"/>
<gene>
    <name evidence="2" type="ORF">DB30_07882</name>
</gene>
<dbReference type="EMBL" id="JMCC02000090">
    <property type="protein sequence ID" value="KIG13674.1"/>
    <property type="molecule type" value="Genomic_DNA"/>
</dbReference>
<comment type="caution">
    <text evidence="2">The sequence shown here is derived from an EMBL/GenBank/DDBJ whole genome shotgun (WGS) entry which is preliminary data.</text>
</comment>
<reference evidence="2 3" key="1">
    <citation type="submission" date="2014-12" db="EMBL/GenBank/DDBJ databases">
        <title>Genome assembly of Enhygromyxa salina DSM 15201.</title>
        <authorList>
            <person name="Sharma G."/>
            <person name="Subramanian S."/>
        </authorList>
    </citation>
    <scope>NUCLEOTIDE SEQUENCE [LARGE SCALE GENOMIC DNA]</scope>
    <source>
        <strain evidence="2 3">DSM 15201</strain>
    </source>
</reference>
<dbReference type="InterPro" id="IPR009057">
    <property type="entry name" value="Homeodomain-like_sf"/>
</dbReference>
<evidence type="ECO:0000313" key="2">
    <source>
        <dbReference type="EMBL" id="KIG13674.1"/>
    </source>
</evidence>
<proteinExistence type="predicted"/>
<dbReference type="InterPro" id="IPR052702">
    <property type="entry name" value="MscS-like_channel"/>
</dbReference>
<dbReference type="SUPFAM" id="SSF46689">
    <property type="entry name" value="Homeodomain-like"/>
    <property type="match status" value="1"/>
</dbReference>
<dbReference type="PANTHER" id="PTHR30347">
    <property type="entry name" value="POTASSIUM CHANNEL RELATED"/>
    <property type="match status" value="1"/>
</dbReference>
<sequence>MGTTEVSKKVGLSAATVSKWRKRFAKQGTDGLHDLPRPKTARKLSDEKVEEVLRSTLETTPKGQTHWSTRQLAKKLGVSQSSVSRIWRAFSLKPHRQETFRLSTDDFFVEKVRDVVGLYMSPPDNALVLCVDEKSQIQALERGQPVIPMLFGQPERQTPQYLRHGTTTLFAALNIATGEVIGECHSRHRAIEFRKFLNTINRSVPEELEVHVILDNYATHSAPEIQRWLKRHRRFHFHFVPTYSSWLNQVERWFGLLTQQALRRGVHRSTAELEQAIREYIAAHNADPKPFIWTKTADQIIAAVARHCQRLQEVFGEG</sequence>
<dbReference type="InterPro" id="IPR038717">
    <property type="entry name" value="Tc1-like_DDE_dom"/>
</dbReference>